<feature type="region of interest" description="Disordered" evidence="1">
    <location>
        <begin position="1"/>
        <end position="41"/>
    </location>
</feature>
<feature type="compositionally biased region" description="Low complexity" evidence="1">
    <location>
        <begin position="13"/>
        <end position="23"/>
    </location>
</feature>
<evidence type="ECO:0000313" key="4">
    <source>
        <dbReference type="Proteomes" id="UP001362999"/>
    </source>
</evidence>
<feature type="compositionally biased region" description="Basic and acidic residues" evidence="1">
    <location>
        <begin position="321"/>
        <end position="337"/>
    </location>
</feature>
<dbReference type="InterPro" id="IPR001810">
    <property type="entry name" value="F-box_dom"/>
</dbReference>
<name>A0AAW0C0L8_9AGAR</name>
<dbReference type="EMBL" id="JAWWNJ010000023">
    <property type="protein sequence ID" value="KAK7032718.1"/>
    <property type="molecule type" value="Genomic_DNA"/>
</dbReference>
<comment type="caution">
    <text evidence="3">The sequence shown here is derived from an EMBL/GenBank/DDBJ whole genome shotgun (WGS) entry which is preliminary data.</text>
</comment>
<evidence type="ECO:0000259" key="2">
    <source>
        <dbReference type="PROSITE" id="PS50181"/>
    </source>
</evidence>
<feature type="domain" description="F-box" evidence="2">
    <location>
        <begin position="39"/>
        <end position="89"/>
    </location>
</feature>
<gene>
    <name evidence="3" type="ORF">R3P38DRAFT_2918502</name>
</gene>
<organism evidence="3 4">
    <name type="scientific">Favolaschia claudopus</name>
    <dbReference type="NCBI Taxonomy" id="2862362"/>
    <lineage>
        <taxon>Eukaryota</taxon>
        <taxon>Fungi</taxon>
        <taxon>Dikarya</taxon>
        <taxon>Basidiomycota</taxon>
        <taxon>Agaricomycotina</taxon>
        <taxon>Agaricomycetes</taxon>
        <taxon>Agaricomycetidae</taxon>
        <taxon>Agaricales</taxon>
        <taxon>Marasmiineae</taxon>
        <taxon>Mycenaceae</taxon>
        <taxon>Favolaschia</taxon>
    </lineage>
</organism>
<dbReference type="PROSITE" id="PS50181">
    <property type="entry name" value="FBOX"/>
    <property type="match status" value="1"/>
</dbReference>
<keyword evidence="4" id="KW-1185">Reference proteome</keyword>
<dbReference type="Proteomes" id="UP001362999">
    <property type="component" value="Unassembled WGS sequence"/>
</dbReference>
<dbReference type="AlphaFoldDB" id="A0AAW0C0L8"/>
<proteinExistence type="predicted"/>
<evidence type="ECO:0000256" key="1">
    <source>
        <dbReference type="SAM" id="MobiDB-lite"/>
    </source>
</evidence>
<evidence type="ECO:0000313" key="3">
    <source>
        <dbReference type="EMBL" id="KAK7032718.1"/>
    </source>
</evidence>
<dbReference type="InterPro" id="IPR036047">
    <property type="entry name" value="F-box-like_dom_sf"/>
</dbReference>
<dbReference type="CDD" id="cd09917">
    <property type="entry name" value="F-box_SF"/>
    <property type="match status" value="1"/>
</dbReference>
<sequence length="361" mass="40443">MAPPLKKQHFDSTTRSPTTISTTLPNRAPTDQAGDPPVPANLPNVPLDIHFEIFRYIHPRDLIAVARSCKPLRDILLDKQLSQPTWRRALSYATMLPSAPEALPEPVMAVLLYEPTCTKCRNALPIASRVDWELKARFCASCREASVTCFPSGTKPELCCGVLAHLVVPTQFASSSGASGCYLTSEFNLAKAKVSRMSAQERTTFVSNKQRQMEDLRSYARECRKFEEAQQRERLERDKMVKVQRAKLIRERLFSLGWGEELAVLKAGDSPLEQHPVVDVPEVLTDTAWLEIRPVLEAFLQKHRATQKAKHQAHLKKASKARFESARKMEEGLKGGKENAQPQRKGKGQKGSVGGHKRNRG</sequence>
<dbReference type="SUPFAM" id="SSF81383">
    <property type="entry name" value="F-box domain"/>
    <property type="match status" value="1"/>
</dbReference>
<accession>A0AAW0C0L8</accession>
<reference evidence="3 4" key="1">
    <citation type="journal article" date="2024" name="J Genomics">
        <title>Draft genome sequencing and assembly of Favolaschia claudopus CIRM-BRFM 2984 isolated from oak limbs.</title>
        <authorList>
            <person name="Navarro D."/>
            <person name="Drula E."/>
            <person name="Chaduli D."/>
            <person name="Cazenave R."/>
            <person name="Ahrendt S."/>
            <person name="Wang J."/>
            <person name="Lipzen A."/>
            <person name="Daum C."/>
            <person name="Barry K."/>
            <person name="Grigoriev I.V."/>
            <person name="Favel A."/>
            <person name="Rosso M.N."/>
            <person name="Martin F."/>
        </authorList>
    </citation>
    <scope>NUCLEOTIDE SEQUENCE [LARGE SCALE GENOMIC DNA]</scope>
    <source>
        <strain evidence="3 4">CIRM-BRFM 2984</strain>
    </source>
</reference>
<feature type="compositionally biased region" description="Basic residues" evidence="1">
    <location>
        <begin position="307"/>
        <end position="320"/>
    </location>
</feature>
<feature type="region of interest" description="Disordered" evidence="1">
    <location>
        <begin position="307"/>
        <end position="361"/>
    </location>
</feature>
<dbReference type="Pfam" id="PF12937">
    <property type="entry name" value="F-box-like"/>
    <property type="match status" value="1"/>
</dbReference>
<protein>
    <recommendedName>
        <fullName evidence="2">F-box domain-containing protein</fullName>
    </recommendedName>
</protein>